<reference evidence="2" key="1">
    <citation type="submission" date="2023-06" db="EMBL/GenBank/DDBJ databases">
        <authorList>
            <person name="Noh H."/>
        </authorList>
    </citation>
    <scope>NUCLEOTIDE SEQUENCE</scope>
    <source>
        <strain evidence="2">DUCC20226</strain>
    </source>
</reference>
<dbReference type="EMBL" id="JAUJFL010000006">
    <property type="protein sequence ID" value="KAK2601261.1"/>
    <property type="molecule type" value="Genomic_DNA"/>
</dbReference>
<keyword evidence="3" id="KW-1185">Reference proteome</keyword>
<feature type="compositionally biased region" description="Basic and acidic residues" evidence="1">
    <location>
        <begin position="63"/>
        <end position="81"/>
    </location>
</feature>
<feature type="compositionally biased region" description="Basic and acidic residues" evidence="1">
    <location>
        <begin position="13"/>
        <end position="27"/>
    </location>
</feature>
<protein>
    <submittedName>
        <fullName evidence="2">Uncharacterized protein</fullName>
    </submittedName>
</protein>
<accession>A0AAD9S928</accession>
<name>A0AAD9S928_PHOAM</name>
<dbReference type="Proteomes" id="UP001265746">
    <property type="component" value="Unassembled WGS sequence"/>
</dbReference>
<proteinExistence type="predicted"/>
<dbReference type="AlphaFoldDB" id="A0AAD9S928"/>
<sequence>MELLVKDYNQARNSHDHDDGGPRDVDSLHVNQSLLSLGNVDEDLDQNRDDYLVPPDTSIVLRREEQYRRGGPEIGSRDTHQSRTTAEAGSNPRAMPVTKNIPDPL</sequence>
<evidence type="ECO:0000313" key="3">
    <source>
        <dbReference type="Proteomes" id="UP001265746"/>
    </source>
</evidence>
<evidence type="ECO:0000313" key="2">
    <source>
        <dbReference type="EMBL" id="KAK2601261.1"/>
    </source>
</evidence>
<evidence type="ECO:0000256" key="1">
    <source>
        <dbReference type="SAM" id="MobiDB-lite"/>
    </source>
</evidence>
<feature type="region of interest" description="Disordered" evidence="1">
    <location>
        <begin position="63"/>
        <end position="105"/>
    </location>
</feature>
<feature type="region of interest" description="Disordered" evidence="1">
    <location>
        <begin position="1"/>
        <end position="27"/>
    </location>
</feature>
<gene>
    <name evidence="2" type="ORF">N8I77_010724</name>
</gene>
<organism evidence="2 3">
    <name type="scientific">Phomopsis amygdali</name>
    <name type="common">Fusicoccum amygdali</name>
    <dbReference type="NCBI Taxonomy" id="1214568"/>
    <lineage>
        <taxon>Eukaryota</taxon>
        <taxon>Fungi</taxon>
        <taxon>Dikarya</taxon>
        <taxon>Ascomycota</taxon>
        <taxon>Pezizomycotina</taxon>
        <taxon>Sordariomycetes</taxon>
        <taxon>Sordariomycetidae</taxon>
        <taxon>Diaporthales</taxon>
        <taxon>Diaporthaceae</taxon>
        <taxon>Diaporthe</taxon>
    </lineage>
</organism>
<comment type="caution">
    <text evidence="2">The sequence shown here is derived from an EMBL/GenBank/DDBJ whole genome shotgun (WGS) entry which is preliminary data.</text>
</comment>